<evidence type="ECO:0000313" key="3">
    <source>
        <dbReference type="EMBL" id="MCC0179902.1"/>
    </source>
</evidence>
<sequence length="366" mass="41178">MKTYTSTVTENRHQTKQAVTNYSELNDFFNILRLLIREPSVVGCEDSFFRVLSRELEEIGVKVEYYYGVLVAQGSKPHDLILSAHIDRHGLLCTGANEFQYAAFIASNRGDLTGDSVSEQMMHTIENRFVGQAVQAHLPYTGTYLGQAHIINSYICPTRNNLIFELDGLDFVQPGTPISFLDRLKIENGCISAQIDNAISAAMIIHLFRLGFEGTALFTAQEEAGKSWRYAMSWFQRQQLTTQRLIVLDTSPYPDREAAEIQQVVLRRRDANGFFARELTTELEHKCQAMGFSYSYKDAYIKAQNKERGTSYSLGRTELGRLVTASNGEINGTTLQIPSTEYHTPNETAAIDAIAAVRHLLMSYIA</sequence>
<proteinExistence type="predicted"/>
<dbReference type="PANTHER" id="PTHR32481:SF0">
    <property type="entry name" value="AMINOPEPTIDASE YPDE-RELATED"/>
    <property type="match status" value="1"/>
</dbReference>
<accession>A0A964BXA6</accession>
<organism evidence="3 4">
    <name type="scientific">Waterburya agarophytonicola KI4</name>
    <dbReference type="NCBI Taxonomy" id="2874699"/>
    <lineage>
        <taxon>Bacteria</taxon>
        <taxon>Bacillati</taxon>
        <taxon>Cyanobacteriota</taxon>
        <taxon>Cyanophyceae</taxon>
        <taxon>Pleurocapsales</taxon>
        <taxon>Hyellaceae</taxon>
        <taxon>Waterburya</taxon>
        <taxon>Waterburya agarophytonicola</taxon>
    </lineage>
</organism>
<dbReference type="PANTHER" id="PTHR32481">
    <property type="entry name" value="AMINOPEPTIDASE"/>
    <property type="match status" value="1"/>
</dbReference>
<evidence type="ECO:0000256" key="2">
    <source>
        <dbReference type="ARBA" id="ARBA00022801"/>
    </source>
</evidence>
<reference evidence="3" key="1">
    <citation type="journal article" date="2021" name="Antonie Van Leeuwenhoek">
        <title>Draft genome and description of Waterburya agarophytonicola gen. nov. sp. nov. (Pleurocapsales, Cyanobacteria): a seaweed symbiont.</title>
        <authorList>
            <person name="Bonthond G."/>
            <person name="Shalygin S."/>
            <person name="Bayer T."/>
            <person name="Weinberger F."/>
        </authorList>
    </citation>
    <scope>NUCLEOTIDE SEQUENCE</scope>
    <source>
        <strain evidence="3">KI4</strain>
    </source>
</reference>
<dbReference type="InterPro" id="IPR008007">
    <property type="entry name" value="Peptidase_M42"/>
</dbReference>
<dbReference type="EMBL" id="JADWDC010000135">
    <property type="protein sequence ID" value="MCC0179902.1"/>
    <property type="molecule type" value="Genomic_DNA"/>
</dbReference>
<evidence type="ECO:0000256" key="1">
    <source>
        <dbReference type="ARBA" id="ARBA00022723"/>
    </source>
</evidence>
<dbReference type="Proteomes" id="UP000729733">
    <property type="component" value="Unassembled WGS sequence"/>
</dbReference>
<dbReference type="AlphaFoldDB" id="A0A964BXA6"/>
<evidence type="ECO:0000313" key="4">
    <source>
        <dbReference type="Proteomes" id="UP000729733"/>
    </source>
</evidence>
<name>A0A964BXA6_9CYAN</name>
<dbReference type="GO" id="GO:0046872">
    <property type="term" value="F:metal ion binding"/>
    <property type="evidence" value="ECO:0007669"/>
    <property type="project" value="UniProtKB-KW"/>
</dbReference>
<dbReference type="SUPFAM" id="SSF53187">
    <property type="entry name" value="Zn-dependent exopeptidases"/>
    <property type="match status" value="1"/>
</dbReference>
<dbReference type="Gene3D" id="3.40.630.10">
    <property type="entry name" value="Zn peptidases"/>
    <property type="match status" value="1"/>
</dbReference>
<dbReference type="InterPro" id="IPR051464">
    <property type="entry name" value="Peptidase_M42_aminopept"/>
</dbReference>
<keyword evidence="1" id="KW-0479">Metal-binding</keyword>
<dbReference type="RefSeq" id="WP_229643001.1">
    <property type="nucleotide sequence ID" value="NZ_JADWDC010000135.1"/>
</dbReference>
<dbReference type="GO" id="GO:0016787">
    <property type="term" value="F:hydrolase activity"/>
    <property type="evidence" value="ECO:0007669"/>
    <property type="project" value="UniProtKB-KW"/>
</dbReference>
<keyword evidence="2" id="KW-0378">Hydrolase</keyword>
<gene>
    <name evidence="3" type="ORF">I4641_23495</name>
</gene>
<comment type="caution">
    <text evidence="3">The sequence shown here is derived from an EMBL/GenBank/DDBJ whole genome shotgun (WGS) entry which is preliminary data.</text>
</comment>
<dbReference type="Pfam" id="PF05343">
    <property type="entry name" value="Peptidase_M42"/>
    <property type="match status" value="1"/>
</dbReference>
<protein>
    <submittedName>
        <fullName evidence="3">Peptidase M42</fullName>
    </submittedName>
</protein>
<keyword evidence="4" id="KW-1185">Reference proteome</keyword>